<reference evidence="3 4" key="1">
    <citation type="submission" date="2018-01" db="EMBL/GenBank/DDBJ databases">
        <title>Draft genome sequence of Paucibacter aquatile CR182 isolated from freshwater of the Nakdong River.</title>
        <authorList>
            <person name="Choi A."/>
            <person name="Chung E.J."/>
        </authorList>
    </citation>
    <scope>NUCLEOTIDE SEQUENCE [LARGE SCALE GENOMIC DNA]</scope>
    <source>
        <strain evidence="3 4">CR182</strain>
    </source>
</reference>
<keyword evidence="2" id="KW-0812">Transmembrane</keyword>
<dbReference type="RefSeq" id="WP_102769896.1">
    <property type="nucleotide sequence ID" value="NZ_POSP01000004.1"/>
</dbReference>
<dbReference type="OrthoDB" id="9952795at2"/>
<feature type="region of interest" description="Disordered" evidence="1">
    <location>
        <begin position="175"/>
        <end position="195"/>
    </location>
</feature>
<dbReference type="EMBL" id="POSP01000004">
    <property type="protein sequence ID" value="PND36120.1"/>
    <property type="molecule type" value="Genomic_DNA"/>
</dbReference>
<organism evidence="3 4">
    <name type="scientific">Kinneretia aquatilis</name>
    <dbReference type="NCBI Taxonomy" id="2070761"/>
    <lineage>
        <taxon>Bacteria</taxon>
        <taxon>Pseudomonadati</taxon>
        <taxon>Pseudomonadota</taxon>
        <taxon>Betaproteobacteria</taxon>
        <taxon>Burkholderiales</taxon>
        <taxon>Sphaerotilaceae</taxon>
        <taxon>Roseateles</taxon>
    </lineage>
</organism>
<keyword evidence="2" id="KW-0472">Membrane</keyword>
<name>A0A2N8KRR0_9BURK</name>
<proteinExistence type="predicted"/>
<comment type="caution">
    <text evidence="3">The sequence shown here is derived from an EMBL/GenBank/DDBJ whole genome shotgun (WGS) entry which is preliminary data.</text>
</comment>
<evidence type="ECO:0000313" key="3">
    <source>
        <dbReference type="EMBL" id="PND36120.1"/>
    </source>
</evidence>
<sequence length="395" mass="43417">MELTVEGVAAVSLFLANVVVIIVVIATYWRMTRYEESNHIHIVNALRETRDAGREMKIAAHELMRVAEGRGGAANSNFGGAQAPDMHLLSELPEMVRTLINSYGMDTAADRAQREADREPWPAHAHEMNAEQMERLKRSHRNEVDRLLAQRQRVQVELGRTRERLEESLRQISSLRARTGGGGGNASGADSAELASTRQRLEQLRGQVQQAQERASGFELRAERAERTAARLQRELEDLALGGSAEASAASSGSEAPPNAAAIKALEREAQAQREQLATAERTIQKLRHDLEVLSADPPAHDEPVDEAVLETKAKLEKEIEKLKGRIEELEDSLKRNLVEKGFIEQHYLEVTAKERNPGQAMVQALEEAETAAVSPAPATEAPAETAPADPAAPR</sequence>
<evidence type="ECO:0000256" key="1">
    <source>
        <dbReference type="SAM" id="MobiDB-lite"/>
    </source>
</evidence>
<feature type="compositionally biased region" description="Low complexity" evidence="1">
    <location>
        <begin position="371"/>
        <end position="395"/>
    </location>
</feature>
<dbReference type="AlphaFoldDB" id="A0A2N8KRR0"/>
<evidence type="ECO:0000256" key="2">
    <source>
        <dbReference type="SAM" id="Phobius"/>
    </source>
</evidence>
<dbReference type="Proteomes" id="UP000235916">
    <property type="component" value="Unassembled WGS sequence"/>
</dbReference>
<feature type="transmembrane region" description="Helical" evidence="2">
    <location>
        <begin position="7"/>
        <end position="29"/>
    </location>
</feature>
<protein>
    <submittedName>
        <fullName evidence="3">Uncharacterized protein</fullName>
    </submittedName>
</protein>
<dbReference type="SUPFAM" id="SSF57997">
    <property type="entry name" value="Tropomyosin"/>
    <property type="match status" value="1"/>
</dbReference>
<evidence type="ECO:0000313" key="4">
    <source>
        <dbReference type="Proteomes" id="UP000235916"/>
    </source>
</evidence>
<keyword evidence="2" id="KW-1133">Transmembrane helix</keyword>
<accession>A0A2N8KRR0</accession>
<keyword evidence="4" id="KW-1185">Reference proteome</keyword>
<feature type="region of interest" description="Disordered" evidence="1">
    <location>
        <begin position="369"/>
        <end position="395"/>
    </location>
</feature>
<gene>
    <name evidence="3" type="ORF">C1O66_20535</name>
</gene>